<evidence type="ECO:0000256" key="2">
    <source>
        <dbReference type="SAM" id="SignalP"/>
    </source>
</evidence>
<sequence length="273" mass="30110">MKAYIALSILACAISTSAKNIHRRADGVLPAAGIPVKAGYNAYGGNYDHPETNKYQPVGQKQASSSGATNTGGKKATAQSTKCISKSKLESIVNKYVSTFSGITDGGALAKTIFDEDVKFYSQSIWWTSSSSKINKYAKVKHILAFPSHYQAKNFQNDDFPPIYKNRKELIEGNTEKTNDPSAFIKGPIAYGCNSFTFYWKGDLEVPKGTRRGRGNGIDMVFLNPETGKVKKAYSEYNTLNQVYNWGAHITWSKDEVCCDCPVVFDPNCKCKK</sequence>
<dbReference type="Pfam" id="PF26534">
    <property type="entry name" value="NTF2_7"/>
    <property type="match status" value="1"/>
</dbReference>
<organism evidence="4 5">
    <name type="scientific">Fusarium agapanthi</name>
    <dbReference type="NCBI Taxonomy" id="1803897"/>
    <lineage>
        <taxon>Eukaryota</taxon>
        <taxon>Fungi</taxon>
        <taxon>Dikarya</taxon>
        <taxon>Ascomycota</taxon>
        <taxon>Pezizomycotina</taxon>
        <taxon>Sordariomycetes</taxon>
        <taxon>Hypocreomycetidae</taxon>
        <taxon>Hypocreales</taxon>
        <taxon>Nectriaceae</taxon>
        <taxon>Fusarium</taxon>
        <taxon>Fusarium fujikuroi species complex</taxon>
    </lineage>
</organism>
<dbReference type="Proteomes" id="UP000737391">
    <property type="component" value="Unassembled WGS sequence"/>
</dbReference>
<dbReference type="AlphaFoldDB" id="A0A9P5BLP6"/>
<comment type="caution">
    <text evidence="4">The sequence shown here is derived from an EMBL/GenBank/DDBJ whole genome shotgun (WGS) entry which is preliminary data.</text>
</comment>
<feature type="region of interest" description="Disordered" evidence="1">
    <location>
        <begin position="51"/>
        <end position="77"/>
    </location>
</feature>
<protein>
    <recommendedName>
        <fullName evidence="3">NTF2-like domain-containing protein</fullName>
    </recommendedName>
</protein>
<dbReference type="OrthoDB" id="5060575at2759"/>
<name>A0A9P5BLP6_9HYPO</name>
<evidence type="ECO:0000313" key="5">
    <source>
        <dbReference type="Proteomes" id="UP000737391"/>
    </source>
</evidence>
<keyword evidence="5" id="KW-1185">Reference proteome</keyword>
<proteinExistence type="predicted"/>
<accession>A0A9P5BLP6</accession>
<dbReference type="EMBL" id="LUFC02000063">
    <property type="protein sequence ID" value="KAF4502660.1"/>
    <property type="molecule type" value="Genomic_DNA"/>
</dbReference>
<dbReference type="InterPro" id="IPR058645">
    <property type="entry name" value="NTF2-like_dom_7"/>
</dbReference>
<evidence type="ECO:0000256" key="1">
    <source>
        <dbReference type="SAM" id="MobiDB-lite"/>
    </source>
</evidence>
<evidence type="ECO:0000259" key="3">
    <source>
        <dbReference type="Pfam" id="PF26534"/>
    </source>
</evidence>
<feature type="domain" description="NTF2-like" evidence="3">
    <location>
        <begin position="82"/>
        <end position="248"/>
    </location>
</feature>
<feature type="chain" id="PRO_5040135505" description="NTF2-like domain-containing protein" evidence="2">
    <location>
        <begin position="19"/>
        <end position="273"/>
    </location>
</feature>
<feature type="compositionally biased region" description="Polar residues" evidence="1">
    <location>
        <begin position="53"/>
        <end position="77"/>
    </location>
</feature>
<reference evidence="4" key="1">
    <citation type="submission" date="2020-01" db="EMBL/GenBank/DDBJ databases">
        <title>Identification and distribution of gene clusters putatively required for synthesis of sphingolipid metabolism inhibitors in phylogenetically diverse species of the filamentous fungus Fusarium.</title>
        <authorList>
            <person name="Kim H.-S."/>
            <person name="Busman M."/>
            <person name="Brown D.W."/>
            <person name="Divon H."/>
            <person name="Uhlig S."/>
            <person name="Proctor R.H."/>
        </authorList>
    </citation>
    <scope>NUCLEOTIDE SEQUENCE</scope>
    <source>
        <strain evidence="4">NRRL 31653</strain>
    </source>
</reference>
<keyword evidence="2" id="KW-0732">Signal</keyword>
<gene>
    <name evidence="4" type="ORF">FAGAP_1104</name>
</gene>
<evidence type="ECO:0000313" key="4">
    <source>
        <dbReference type="EMBL" id="KAF4502660.1"/>
    </source>
</evidence>
<feature type="signal peptide" evidence="2">
    <location>
        <begin position="1"/>
        <end position="18"/>
    </location>
</feature>